<keyword evidence="2" id="KW-1185">Reference proteome</keyword>
<dbReference type="EMBL" id="JAUSXB010000001">
    <property type="protein sequence ID" value="MDQ0672964.1"/>
    <property type="molecule type" value="Genomic_DNA"/>
</dbReference>
<gene>
    <name evidence="1" type="ORF">QFZ36_000525</name>
</gene>
<proteinExistence type="predicted"/>
<evidence type="ECO:0000313" key="2">
    <source>
        <dbReference type="Proteomes" id="UP001236806"/>
    </source>
</evidence>
<protein>
    <submittedName>
        <fullName evidence="1">Uncharacterized protein</fullName>
    </submittedName>
</protein>
<evidence type="ECO:0000313" key="1">
    <source>
        <dbReference type="EMBL" id="MDQ0672964.1"/>
    </source>
</evidence>
<name>A0ABU0PI40_9MICC</name>
<reference evidence="1 2" key="1">
    <citation type="submission" date="2023-07" db="EMBL/GenBank/DDBJ databases">
        <title>Comparative genomics of wheat-associated soil bacteria to identify genetic determinants of phenazine resistance.</title>
        <authorList>
            <person name="Mouncey N."/>
        </authorList>
    </citation>
    <scope>NUCLEOTIDE SEQUENCE [LARGE SCALE GENOMIC DNA]</scope>
    <source>
        <strain evidence="1 2">W1I3</strain>
    </source>
</reference>
<dbReference type="Proteomes" id="UP001236806">
    <property type="component" value="Unassembled WGS sequence"/>
</dbReference>
<sequence length="79" mass="8883">MTKLGGLSGLVAKGGYNGHRHNWQRTTRQVGSQTFYLHVCVQHEKPEIRAYDVEGISHPSAKAALDAQLEEQRRRGARK</sequence>
<accession>A0ABU0PI40</accession>
<organism evidence="1 2">
    <name type="scientific">Pseudarthrobacter siccitolerans</name>
    <dbReference type="NCBI Taxonomy" id="861266"/>
    <lineage>
        <taxon>Bacteria</taxon>
        <taxon>Bacillati</taxon>
        <taxon>Actinomycetota</taxon>
        <taxon>Actinomycetes</taxon>
        <taxon>Micrococcales</taxon>
        <taxon>Micrococcaceae</taxon>
        <taxon>Pseudarthrobacter</taxon>
    </lineage>
</organism>
<comment type="caution">
    <text evidence="1">The sequence shown here is derived from an EMBL/GenBank/DDBJ whole genome shotgun (WGS) entry which is preliminary data.</text>
</comment>
<dbReference type="RefSeq" id="WP_306633686.1">
    <property type="nucleotide sequence ID" value="NZ_JAUSXB010000001.1"/>
</dbReference>